<accession>A0A485M1N0</accession>
<proteinExistence type="predicted"/>
<dbReference type="EMBL" id="CAADRM010000110">
    <property type="protein sequence ID" value="VFU15936.1"/>
    <property type="molecule type" value="Genomic_DNA"/>
</dbReference>
<gene>
    <name evidence="1" type="ORF">SCFA_460002</name>
</gene>
<dbReference type="AlphaFoldDB" id="A0A485M1N0"/>
<protein>
    <submittedName>
        <fullName evidence="1">Uncharacterized protein</fullName>
    </submittedName>
</protein>
<reference evidence="1" key="1">
    <citation type="submission" date="2019-03" db="EMBL/GenBank/DDBJ databases">
        <authorList>
            <person name="Hao L."/>
        </authorList>
    </citation>
    <scope>NUCLEOTIDE SEQUENCE</scope>
</reference>
<organism evidence="1">
    <name type="scientific">anaerobic digester metagenome</name>
    <dbReference type="NCBI Taxonomy" id="1263854"/>
    <lineage>
        <taxon>unclassified sequences</taxon>
        <taxon>metagenomes</taxon>
        <taxon>ecological metagenomes</taxon>
    </lineage>
</organism>
<evidence type="ECO:0000313" key="1">
    <source>
        <dbReference type="EMBL" id="VFU15936.1"/>
    </source>
</evidence>
<name>A0A485M1N0_9ZZZZ</name>
<sequence length="23" mass="2727">MSNLSLQQLRKMKKLLASYNNVF</sequence>